<evidence type="ECO:0000313" key="1">
    <source>
        <dbReference type="EMBL" id="JAH33712.1"/>
    </source>
</evidence>
<dbReference type="AlphaFoldDB" id="A0A0E9RXV1"/>
<accession>A0A0E9RXV1</accession>
<reference evidence="1" key="1">
    <citation type="submission" date="2014-11" db="EMBL/GenBank/DDBJ databases">
        <authorList>
            <person name="Amaro Gonzalez C."/>
        </authorList>
    </citation>
    <scope>NUCLEOTIDE SEQUENCE</scope>
</reference>
<name>A0A0E9RXV1_ANGAN</name>
<proteinExistence type="predicted"/>
<organism evidence="1">
    <name type="scientific">Anguilla anguilla</name>
    <name type="common">European freshwater eel</name>
    <name type="synonym">Muraena anguilla</name>
    <dbReference type="NCBI Taxonomy" id="7936"/>
    <lineage>
        <taxon>Eukaryota</taxon>
        <taxon>Metazoa</taxon>
        <taxon>Chordata</taxon>
        <taxon>Craniata</taxon>
        <taxon>Vertebrata</taxon>
        <taxon>Euteleostomi</taxon>
        <taxon>Actinopterygii</taxon>
        <taxon>Neopterygii</taxon>
        <taxon>Teleostei</taxon>
        <taxon>Anguilliformes</taxon>
        <taxon>Anguillidae</taxon>
        <taxon>Anguilla</taxon>
    </lineage>
</organism>
<protein>
    <submittedName>
        <fullName evidence="1">Uncharacterized protein</fullName>
    </submittedName>
</protein>
<reference evidence="1" key="2">
    <citation type="journal article" date="2015" name="Fish Shellfish Immunol.">
        <title>Early steps in the European eel (Anguilla anguilla)-Vibrio vulnificus interaction in the gills: Role of the RtxA13 toxin.</title>
        <authorList>
            <person name="Callol A."/>
            <person name="Pajuelo D."/>
            <person name="Ebbesson L."/>
            <person name="Teles M."/>
            <person name="MacKenzie S."/>
            <person name="Amaro C."/>
        </authorList>
    </citation>
    <scope>NUCLEOTIDE SEQUENCE</scope>
</reference>
<sequence>MILCNAYQDRALSNQMEDSFRNCFFSVTQ</sequence>
<dbReference type="EMBL" id="GBXM01074865">
    <property type="protein sequence ID" value="JAH33712.1"/>
    <property type="molecule type" value="Transcribed_RNA"/>
</dbReference>